<proteinExistence type="inferred from homology"/>
<dbReference type="InterPro" id="IPR051531">
    <property type="entry name" value="N-acetyltransferase"/>
</dbReference>
<comment type="caution">
    <text evidence="5">The sequence shown here is derived from an EMBL/GenBank/DDBJ whole genome shotgun (WGS) entry which is preliminary data.</text>
</comment>
<dbReference type="Gene3D" id="3.40.630.30">
    <property type="match status" value="1"/>
</dbReference>
<reference evidence="5 6" key="1">
    <citation type="submission" date="2017-10" db="EMBL/GenBank/DDBJ databases">
        <title>The draft genome sequence of Williamsia sp. BULT 1.1 isolated from the semi-arid grassland soils from South Africa.</title>
        <authorList>
            <person name="Kabwe M.H."/>
            <person name="Govender N."/>
            <person name="Mutseka Lunga P."/>
            <person name="Vikram S."/>
            <person name="Makhalanyane T.P."/>
        </authorList>
    </citation>
    <scope>NUCLEOTIDE SEQUENCE [LARGE SCALE GENOMIC DNA]</scope>
    <source>
        <strain evidence="5 6">BULT 1.1</strain>
    </source>
</reference>
<dbReference type="GO" id="GO:0008999">
    <property type="term" value="F:protein-N-terminal-alanine acetyltransferase activity"/>
    <property type="evidence" value="ECO:0007669"/>
    <property type="project" value="TreeGrafter"/>
</dbReference>
<keyword evidence="2" id="KW-0012">Acyltransferase</keyword>
<dbReference type="InterPro" id="IPR016181">
    <property type="entry name" value="Acyl_CoA_acyltransferase"/>
</dbReference>
<comment type="similarity">
    <text evidence="3">Belongs to the acetyltransferase family. RimJ subfamily.</text>
</comment>
<dbReference type="PANTHER" id="PTHR43792:SF8">
    <property type="entry name" value="[RIBOSOMAL PROTEIN US5]-ALANINE N-ACETYLTRANSFERASE"/>
    <property type="match status" value="1"/>
</dbReference>
<dbReference type="Proteomes" id="UP000225108">
    <property type="component" value="Unassembled WGS sequence"/>
</dbReference>
<dbReference type="EMBL" id="PEBD01000004">
    <property type="protein sequence ID" value="PHV68616.1"/>
    <property type="molecule type" value="Genomic_DNA"/>
</dbReference>
<feature type="domain" description="N-acetyltransferase" evidence="4">
    <location>
        <begin position="50"/>
        <end position="199"/>
    </location>
</feature>
<evidence type="ECO:0000256" key="2">
    <source>
        <dbReference type="ARBA" id="ARBA00023315"/>
    </source>
</evidence>
<keyword evidence="1 5" id="KW-0808">Transferase</keyword>
<organism evidence="5 6">
    <name type="scientific">Williamsia marianensis</name>
    <dbReference type="NCBI Taxonomy" id="85044"/>
    <lineage>
        <taxon>Bacteria</taxon>
        <taxon>Bacillati</taxon>
        <taxon>Actinomycetota</taxon>
        <taxon>Actinomycetes</taxon>
        <taxon>Mycobacteriales</taxon>
        <taxon>Nocardiaceae</taxon>
        <taxon>Williamsia</taxon>
    </lineage>
</organism>
<dbReference type="SUPFAM" id="SSF55729">
    <property type="entry name" value="Acyl-CoA N-acyltransferases (Nat)"/>
    <property type="match status" value="1"/>
</dbReference>
<evidence type="ECO:0000256" key="1">
    <source>
        <dbReference type="ARBA" id="ARBA00022679"/>
    </source>
</evidence>
<evidence type="ECO:0000313" key="6">
    <source>
        <dbReference type="Proteomes" id="UP000225108"/>
    </source>
</evidence>
<dbReference type="InterPro" id="IPR000182">
    <property type="entry name" value="GNAT_dom"/>
</dbReference>
<dbReference type="PANTHER" id="PTHR43792">
    <property type="entry name" value="GNAT FAMILY, PUTATIVE (AFU_ORTHOLOGUE AFUA_3G00765)-RELATED-RELATED"/>
    <property type="match status" value="1"/>
</dbReference>
<evidence type="ECO:0000313" key="5">
    <source>
        <dbReference type="EMBL" id="PHV68616.1"/>
    </source>
</evidence>
<evidence type="ECO:0000256" key="3">
    <source>
        <dbReference type="ARBA" id="ARBA00038502"/>
    </source>
</evidence>
<dbReference type="PROSITE" id="PS51186">
    <property type="entry name" value="GNAT"/>
    <property type="match status" value="1"/>
</dbReference>
<gene>
    <name evidence="5" type="ORF">CSW57_05345</name>
</gene>
<evidence type="ECO:0000259" key="4">
    <source>
        <dbReference type="PROSITE" id="PS51186"/>
    </source>
</evidence>
<dbReference type="Pfam" id="PF13302">
    <property type="entry name" value="Acetyltransf_3"/>
    <property type="match status" value="1"/>
</dbReference>
<protein>
    <submittedName>
        <fullName evidence="5">RimJ/RimL family protein N-acetyltransferase</fullName>
    </submittedName>
</protein>
<accession>A0A2G3PS61</accession>
<dbReference type="RefSeq" id="WP_099381732.1">
    <property type="nucleotide sequence ID" value="NZ_PEBD01000004.1"/>
</dbReference>
<dbReference type="AlphaFoldDB" id="A0A2G3PS61"/>
<dbReference type="GO" id="GO:0005737">
    <property type="term" value="C:cytoplasm"/>
    <property type="evidence" value="ECO:0007669"/>
    <property type="project" value="TreeGrafter"/>
</dbReference>
<sequence>MRAWSRGDTGRRGWPAKLGPISVAGGAVTVRPVRLRDARVWSRLRIENQNSLMPWEPTGVGLWSARHNPAAWPGLHSVLRAEAKAGNMLPFVIELDGEYCGQLTVGNIQRGALRNAWIGYWVDAAVAGRGVATGALALGVDHCFGPAGLHRLEATVQPANAASLAVLHKVGFRDEGLLKRYMDVNSAWRDHLLLALTTEDLTSSAVDTLIRNGHATA</sequence>
<name>A0A2G3PS61_WILMA</name>